<dbReference type="Gene3D" id="1.20.5.340">
    <property type="match status" value="1"/>
</dbReference>
<protein>
    <recommendedName>
        <fullName evidence="5">Guanylate-binding protein/Atlastin C-terminal domain-containing protein</fullName>
    </recommendedName>
</protein>
<name>A0A250WRV1_9CHLO</name>
<gene>
    <name evidence="3" type="ORF">CEUSTIGMA_g854.t1</name>
</gene>
<evidence type="ECO:0000313" key="3">
    <source>
        <dbReference type="EMBL" id="GAX73402.1"/>
    </source>
</evidence>
<proteinExistence type="predicted"/>
<evidence type="ECO:0000256" key="1">
    <source>
        <dbReference type="SAM" id="Coils"/>
    </source>
</evidence>
<dbReference type="AlphaFoldDB" id="A0A250WRV1"/>
<sequence>KFRQAVKARFSDVKGRKLAEAASAVNEMLYKATINITQAARSGSAGLEEVQAQISTFVEQYAAMASGPTKWQRLAEFLKDTYGATSQELLTRADRAGKQALEQANSQIQALRQELAEVLKRAEAAEKRAEAASSEAVSLKEAGGRQARDAGELKARAEAAEIMVAALESQIKEKLDLTENMMRSTEAQAEARVKKNEIEAEIKISELQVKLAEAKAMNMRLEGDSACFADRVTSLQGMLESQRKDADNWRGKYVQVVQDLASVVKERDAAAARAAAQSSEARQLEDQKLQVQAHAARLESELRGHSEMRSQLQQRLDELIAEAQAARARAALAGPPAFNAALQQMNKMSNSNGQGSVNVGGSADTEEGLDQGDKVSDSGAAAVAAAEEALSRMTVMEIKEWLTQQGHAEQVWTFQSRRPVPKRADWVELIKQVSTVSS</sequence>
<reference evidence="3 4" key="1">
    <citation type="submission" date="2017-08" db="EMBL/GenBank/DDBJ databases">
        <title>Acidophilic green algal genome provides insights into adaptation to an acidic environment.</title>
        <authorList>
            <person name="Hirooka S."/>
            <person name="Hirose Y."/>
            <person name="Kanesaki Y."/>
            <person name="Higuchi S."/>
            <person name="Fujiwara T."/>
            <person name="Onuma R."/>
            <person name="Era A."/>
            <person name="Ohbayashi R."/>
            <person name="Uzuka A."/>
            <person name="Nozaki H."/>
            <person name="Yoshikawa H."/>
            <person name="Miyagishima S.Y."/>
        </authorList>
    </citation>
    <scope>NUCLEOTIDE SEQUENCE [LARGE SCALE GENOMIC DNA]</scope>
    <source>
        <strain evidence="3 4">NIES-2499</strain>
    </source>
</reference>
<comment type="caution">
    <text evidence="3">The sequence shown here is derived from an EMBL/GenBank/DDBJ whole genome shotgun (WGS) entry which is preliminary data.</text>
</comment>
<organism evidence="3 4">
    <name type="scientific">Chlamydomonas eustigma</name>
    <dbReference type="NCBI Taxonomy" id="1157962"/>
    <lineage>
        <taxon>Eukaryota</taxon>
        <taxon>Viridiplantae</taxon>
        <taxon>Chlorophyta</taxon>
        <taxon>core chlorophytes</taxon>
        <taxon>Chlorophyceae</taxon>
        <taxon>CS clade</taxon>
        <taxon>Chlamydomonadales</taxon>
        <taxon>Chlamydomonadaceae</taxon>
        <taxon>Chlamydomonas</taxon>
    </lineage>
</organism>
<feature type="non-terminal residue" evidence="3">
    <location>
        <position position="1"/>
    </location>
</feature>
<feature type="coiled-coil region" evidence="1">
    <location>
        <begin position="98"/>
        <end position="224"/>
    </location>
</feature>
<dbReference type="STRING" id="1157962.A0A250WRV1"/>
<keyword evidence="4" id="KW-1185">Reference proteome</keyword>
<feature type="region of interest" description="Disordered" evidence="2">
    <location>
        <begin position="348"/>
        <end position="375"/>
    </location>
</feature>
<keyword evidence="1" id="KW-0175">Coiled coil</keyword>
<feature type="compositionally biased region" description="Low complexity" evidence="2">
    <location>
        <begin position="349"/>
        <end position="362"/>
    </location>
</feature>
<evidence type="ECO:0000313" key="4">
    <source>
        <dbReference type="Proteomes" id="UP000232323"/>
    </source>
</evidence>
<dbReference type="EMBL" id="BEGY01000003">
    <property type="protein sequence ID" value="GAX73402.1"/>
    <property type="molecule type" value="Genomic_DNA"/>
</dbReference>
<feature type="coiled-coil region" evidence="1">
    <location>
        <begin position="267"/>
        <end position="329"/>
    </location>
</feature>
<accession>A0A250WRV1</accession>
<dbReference type="Proteomes" id="UP000232323">
    <property type="component" value="Unassembled WGS sequence"/>
</dbReference>
<evidence type="ECO:0000256" key="2">
    <source>
        <dbReference type="SAM" id="MobiDB-lite"/>
    </source>
</evidence>
<evidence type="ECO:0008006" key="5">
    <source>
        <dbReference type="Google" id="ProtNLM"/>
    </source>
</evidence>